<keyword evidence="2" id="KW-1185">Reference proteome</keyword>
<comment type="caution">
    <text evidence="1">The sequence shown here is derived from an EMBL/GenBank/DDBJ whole genome shotgun (WGS) entry which is preliminary data.</text>
</comment>
<sequence>MRSSESSGVGRRLRYHKTGSEDDPPIESMVVRKTMMKMKRTMNKRVIITRGRCSEDDPPIESMVVRKTMMKMKRTMNKRVIITRGRCEARVIIIRAEAEF</sequence>
<dbReference type="Proteomes" id="UP001177021">
    <property type="component" value="Unassembled WGS sequence"/>
</dbReference>
<name>A0ACB0MBW2_TRIPR</name>
<evidence type="ECO:0000313" key="1">
    <source>
        <dbReference type="EMBL" id="CAJ2678836.1"/>
    </source>
</evidence>
<dbReference type="EMBL" id="CASHSV030000823">
    <property type="protein sequence ID" value="CAJ2678836.1"/>
    <property type="molecule type" value="Genomic_DNA"/>
</dbReference>
<protein>
    <submittedName>
        <fullName evidence="1">Uncharacterized protein</fullName>
    </submittedName>
</protein>
<organism evidence="1 2">
    <name type="scientific">Trifolium pratense</name>
    <name type="common">Red clover</name>
    <dbReference type="NCBI Taxonomy" id="57577"/>
    <lineage>
        <taxon>Eukaryota</taxon>
        <taxon>Viridiplantae</taxon>
        <taxon>Streptophyta</taxon>
        <taxon>Embryophyta</taxon>
        <taxon>Tracheophyta</taxon>
        <taxon>Spermatophyta</taxon>
        <taxon>Magnoliopsida</taxon>
        <taxon>eudicotyledons</taxon>
        <taxon>Gunneridae</taxon>
        <taxon>Pentapetalae</taxon>
        <taxon>rosids</taxon>
        <taxon>fabids</taxon>
        <taxon>Fabales</taxon>
        <taxon>Fabaceae</taxon>
        <taxon>Papilionoideae</taxon>
        <taxon>50 kb inversion clade</taxon>
        <taxon>NPAAA clade</taxon>
        <taxon>Hologalegina</taxon>
        <taxon>IRL clade</taxon>
        <taxon>Trifolieae</taxon>
        <taxon>Trifolium</taxon>
    </lineage>
</organism>
<reference evidence="1" key="1">
    <citation type="submission" date="2023-10" db="EMBL/GenBank/DDBJ databases">
        <authorList>
            <person name="Rodriguez Cubillos JULIANA M."/>
            <person name="De Vega J."/>
        </authorList>
    </citation>
    <scope>NUCLEOTIDE SEQUENCE</scope>
</reference>
<proteinExistence type="predicted"/>
<gene>
    <name evidence="1" type="ORF">MILVUS5_LOCUS41059</name>
</gene>
<accession>A0ACB0MBW2</accession>
<evidence type="ECO:0000313" key="2">
    <source>
        <dbReference type="Proteomes" id="UP001177021"/>
    </source>
</evidence>